<reference evidence="1 2" key="1">
    <citation type="submission" date="2015-11" db="EMBL/GenBank/DDBJ databases">
        <title>Genome sequences of Lysobacter enzymogenes strain C3 and Lysobacter antibioticus ATCC 29479.</title>
        <authorList>
            <person name="Kobayashi D.Y."/>
        </authorList>
    </citation>
    <scope>NUCLEOTIDE SEQUENCE [LARGE SCALE GENOMIC DNA]</scope>
    <source>
        <strain evidence="1 2">C3</strain>
    </source>
</reference>
<dbReference type="EMBL" id="CP013140">
    <property type="protein sequence ID" value="ALN59932.1"/>
    <property type="molecule type" value="Genomic_DNA"/>
</dbReference>
<proteinExistence type="predicted"/>
<sequence>MRLYGDHARSPDVMPSRKEFAAGCPFRNCRRQRFAGAAPAAHEKTPGARASGVS</sequence>
<accession>A0A0S2DN21</accession>
<dbReference type="Proteomes" id="UP000061569">
    <property type="component" value="Chromosome"/>
</dbReference>
<evidence type="ECO:0000313" key="2">
    <source>
        <dbReference type="Proteomes" id="UP000061569"/>
    </source>
</evidence>
<organism evidence="1 2">
    <name type="scientific">Lysobacter enzymogenes</name>
    <dbReference type="NCBI Taxonomy" id="69"/>
    <lineage>
        <taxon>Bacteria</taxon>
        <taxon>Pseudomonadati</taxon>
        <taxon>Pseudomonadota</taxon>
        <taxon>Gammaproteobacteria</taxon>
        <taxon>Lysobacterales</taxon>
        <taxon>Lysobacteraceae</taxon>
        <taxon>Lysobacter</taxon>
    </lineage>
</organism>
<dbReference type="PATRIC" id="fig|69.6.peg.4526"/>
<dbReference type="STRING" id="69.GLE_4591"/>
<dbReference type="AlphaFoldDB" id="A0A0S2DN21"/>
<dbReference type="KEGG" id="lez:GLE_4591"/>
<evidence type="ECO:0000313" key="1">
    <source>
        <dbReference type="EMBL" id="ALN59932.1"/>
    </source>
</evidence>
<protein>
    <submittedName>
        <fullName evidence="1">Uncharacterized protein</fullName>
    </submittedName>
</protein>
<gene>
    <name evidence="1" type="ORF">GLE_4591</name>
</gene>
<name>A0A0S2DN21_LYSEN</name>